<name>A0A1Z4C285_9GAMM</name>
<feature type="signal peptide" evidence="2">
    <location>
        <begin position="1"/>
        <end position="34"/>
    </location>
</feature>
<dbReference type="InterPro" id="IPR036465">
    <property type="entry name" value="vWFA_dom_sf"/>
</dbReference>
<reference evidence="4 5" key="1">
    <citation type="submission" date="2017-06" db="EMBL/GenBank/DDBJ databases">
        <title>Genome Sequencing of the methanotroph Methylovulum psychrotolerants str. HV10-M2 isolated from a high-altitude environment.</title>
        <authorList>
            <person name="Mateos-Rivera A."/>
        </authorList>
    </citation>
    <scope>NUCLEOTIDE SEQUENCE [LARGE SCALE GENOMIC DNA]</scope>
    <source>
        <strain evidence="4 5">HV10_M2</strain>
    </source>
</reference>
<feature type="chain" id="PRO_5013187510" description="VWFA domain-containing protein" evidence="2">
    <location>
        <begin position="35"/>
        <end position="720"/>
    </location>
</feature>
<dbReference type="KEGG" id="mpsy:CEK71_17065"/>
<dbReference type="NCBIfam" id="NF041940">
    <property type="entry name" value="choice_anch_X"/>
    <property type="match status" value="1"/>
</dbReference>
<evidence type="ECO:0000313" key="5">
    <source>
        <dbReference type="Proteomes" id="UP000197019"/>
    </source>
</evidence>
<gene>
    <name evidence="4" type="ORF">CEK71_17065</name>
</gene>
<feature type="domain" description="VWFA" evidence="3">
    <location>
        <begin position="41"/>
        <end position="219"/>
    </location>
</feature>
<proteinExistence type="predicted"/>
<dbReference type="RefSeq" id="WP_088620507.1">
    <property type="nucleotide sequence ID" value="NZ_CP022129.1"/>
</dbReference>
<dbReference type="PROSITE" id="PS50234">
    <property type="entry name" value="VWFA"/>
    <property type="match status" value="1"/>
</dbReference>
<dbReference type="OrthoDB" id="798937at2"/>
<dbReference type="SUPFAM" id="SSF53300">
    <property type="entry name" value="vWA-like"/>
    <property type="match status" value="1"/>
</dbReference>
<sequence length="720" mass="77844">MDKLVRPSNRPTVLNSFFWALLVSASTAMGPVQAAAMARADVAVIVDTSTSMEEPGMDPERASLLVTKLLADIVPGDLAVIRLLDLEYDKAWLPSHPSGKFMPCSEDPRKSCSMVEQDSNWEADARSRQFGALVRPSRGDADYKQKLERHLVQSQNNSMFNLAFQAAAGFFGQHPEAVPRTVIWLSDGRSDSISSLQQAVSQVQSLGATVEAIVFGAGDVALPQKMGVDTLKVSNPAEIMKAFANAFRRIVQAPYRIDNTVTAEPRFEMKHNVQEAWIVVYGDRSLGAVTLAGPDGEVRADYAADVWPTAGAYKVAYLQQPKAGAWTVKAKGGGAGVAYAVIQRSDLEPVLVSPTQAFAGMDVPLVVEIHAGANGEWVTDPELLKGAVLTATVDDHEIELLDNGSSGDASANDGRFTGMANFPTAGEIPVHLHLKNEIADRGNEATISVVGQFDYTGEPIGIDLGHLGVDSEACRPLIYQANHQGRVIFELKTLQSLPSGHTLAIHLPTGVLTADAGTAPIKPNELIEVCLKTSVMAASSQAEGEPWLALQVAGSQKPEQQLVLNLRWQVQGLSFWERWGWLVWSILAALVVLSIILGFVLPHRFRGSLALVFVPERDELDEQLPQPVKQWRGVSIGFYRNARAFLQPDYRLSGKANGALAGLFAERSGCRVAPGSGVSLFRETLDGDWEPVLTVGCRGRPGDIYRVGSHGPYFRIAVKG</sequence>
<keyword evidence="5" id="KW-1185">Reference proteome</keyword>
<keyword evidence="1" id="KW-0472">Membrane</keyword>
<evidence type="ECO:0000259" key="3">
    <source>
        <dbReference type="PROSITE" id="PS50234"/>
    </source>
</evidence>
<keyword evidence="1" id="KW-0812">Transmembrane</keyword>
<accession>A0A1Z4C285</accession>
<dbReference type="Proteomes" id="UP000197019">
    <property type="component" value="Chromosome"/>
</dbReference>
<evidence type="ECO:0000313" key="4">
    <source>
        <dbReference type="EMBL" id="ASF47637.1"/>
    </source>
</evidence>
<keyword evidence="1" id="KW-1133">Transmembrane helix</keyword>
<feature type="transmembrane region" description="Helical" evidence="1">
    <location>
        <begin position="579"/>
        <end position="601"/>
    </location>
</feature>
<organism evidence="4 5">
    <name type="scientific">Methylovulum psychrotolerans</name>
    <dbReference type="NCBI Taxonomy" id="1704499"/>
    <lineage>
        <taxon>Bacteria</taxon>
        <taxon>Pseudomonadati</taxon>
        <taxon>Pseudomonadota</taxon>
        <taxon>Gammaproteobacteria</taxon>
        <taxon>Methylococcales</taxon>
        <taxon>Methylococcaceae</taxon>
        <taxon>Methylovulum</taxon>
    </lineage>
</organism>
<dbReference type="EMBL" id="CP022129">
    <property type="protein sequence ID" value="ASF47637.1"/>
    <property type="molecule type" value="Genomic_DNA"/>
</dbReference>
<dbReference type="Gene3D" id="3.40.50.410">
    <property type="entry name" value="von Willebrand factor, type A domain"/>
    <property type="match status" value="1"/>
</dbReference>
<keyword evidence="2" id="KW-0732">Signal</keyword>
<evidence type="ECO:0000256" key="2">
    <source>
        <dbReference type="SAM" id="SignalP"/>
    </source>
</evidence>
<dbReference type="InterPro" id="IPR002035">
    <property type="entry name" value="VWF_A"/>
</dbReference>
<protein>
    <recommendedName>
        <fullName evidence="3">VWFA domain-containing protein</fullName>
    </recommendedName>
</protein>
<dbReference type="AlphaFoldDB" id="A0A1Z4C285"/>
<evidence type="ECO:0000256" key="1">
    <source>
        <dbReference type="SAM" id="Phobius"/>
    </source>
</evidence>